<dbReference type="WBParaSite" id="nRc.2.0.1.t42058-RA">
    <property type="protein sequence ID" value="nRc.2.0.1.t42058-RA"/>
    <property type="gene ID" value="nRc.2.0.1.g42058"/>
</dbReference>
<dbReference type="AlphaFoldDB" id="A0A915KTG4"/>
<keyword evidence="1" id="KW-1185">Reference proteome</keyword>
<evidence type="ECO:0000313" key="1">
    <source>
        <dbReference type="Proteomes" id="UP000887565"/>
    </source>
</evidence>
<evidence type="ECO:0000313" key="2">
    <source>
        <dbReference type="WBParaSite" id="nRc.2.0.1.t42058-RA"/>
    </source>
</evidence>
<proteinExistence type="predicted"/>
<accession>A0A915KTG4</accession>
<protein>
    <submittedName>
        <fullName evidence="2">Uncharacterized protein</fullName>
    </submittedName>
</protein>
<name>A0A915KTG4_ROMCU</name>
<organism evidence="1 2">
    <name type="scientific">Romanomermis culicivorax</name>
    <name type="common">Nematode worm</name>
    <dbReference type="NCBI Taxonomy" id="13658"/>
    <lineage>
        <taxon>Eukaryota</taxon>
        <taxon>Metazoa</taxon>
        <taxon>Ecdysozoa</taxon>
        <taxon>Nematoda</taxon>
        <taxon>Enoplea</taxon>
        <taxon>Dorylaimia</taxon>
        <taxon>Mermithida</taxon>
        <taxon>Mermithoidea</taxon>
        <taxon>Mermithidae</taxon>
        <taxon>Romanomermis</taxon>
    </lineage>
</organism>
<reference evidence="2" key="1">
    <citation type="submission" date="2022-11" db="UniProtKB">
        <authorList>
            <consortium name="WormBaseParasite"/>
        </authorList>
    </citation>
    <scope>IDENTIFICATION</scope>
</reference>
<sequence length="65" mass="7349">MLFKDMGQKNRTMTLNNCQQRIYVTPEPPQMNLGDVMTTRTAESTTCATDQCQPRICLLKVSVPV</sequence>
<dbReference type="Proteomes" id="UP000887565">
    <property type="component" value="Unplaced"/>
</dbReference>